<proteinExistence type="predicted"/>
<feature type="transmembrane region" description="Helical" evidence="2">
    <location>
        <begin position="64"/>
        <end position="84"/>
    </location>
</feature>
<dbReference type="EMBL" id="DVKI01000044">
    <property type="protein sequence ID" value="HIT17032.1"/>
    <property type="molecule type" value="Genomic_DNA"/>
</dbReference>
<keyword evidence="2" id="KW-1133">Transmembrane helix</keyword>
<feature type="coiled-coil region" evidence="1">
    <location>
        <begin position="1"/>
        <end position="28"/>
    </location>
</feature>
<evidence type="ECO:0000313" key="3">
    <source>
        <dbReference type="EMBL" id="HIT17032.1"/>
    </source>
</evidence>
<reference evidence="3" key="2">
    <citation type="journal article" date="2021" name="PeerJ">
        <title>Extensive microbial diversity within the chicken gut microbiome revealed by metagenomics and culture.</title>
        <authorList>
            <person name="Gilroy R."/>
            <person name="Ravi A."/>
            <person name="Getino M."/>
            <person name="Pursley I."/>
            <person name="Horton D.L."/>
            <person name="Alikhan N.F."/>
            <person name="Baker D."/>
            <person name="Gharbi K."/>
            <person name="Hall N."/>
            <person name="Watson M."/>
            <person name="Adriaenssens E.M."/>
            <person name="Foster-Nyarko E."/>
            <person name="Jarju S."/>
            <person name="Secka A."/>
            <person name="Antonio M."/>
            <person name="Oren A."/>
            <person name="Chaudhuri R.R."/>
            <person name="La Ragione R."/>
            <person name="Hildebrand F."/>
            <person name="Pallen M.J."/>
        </authorList>
    </citation>
    <scope>NUCLEOTIDE SEQUENCE</scope>
    <source>
        <strain evidence="3">14508</strain>
    </source>
</reference>
<name>A0A9D1G7Z9_9FIRM</name>
<evidence type="ECO:0000256" key="2">
    <source>
        <dbReference type="SAM" id="Phobius"/>
    </source>
</evidence>
<organism evidence="3 4">
    <name type="scientific">Candidatus Caccosoma faecigallinarum</name>
    <dbReference type="NCBI Taxonomy" id="2840720"/>
    <lineage>
        <taxon>Bacteria</taxon>
        <taxon>Bacillati</taxon>
        <taxon>Bacillota</taxon>
        <taxon>Bacillota incertae sedis</taxon>
        <taxon>Candidatus Caccosoma</taxon>
    </lineage>
</organism>
<accession>A0A9D1G7Z9</accession>
<evidence type="ECO:0000313" key="4">
    <source>
        <dbReference type="Proteomes" id="UP000886893"/>
    </source>
</evidence>
<keyword evidence="2" id="KW-0472">Membrane</keyword>
<keyword evidence="2" id="KW-0812">Transmembrane</keyword>
<evidence type="ECO:0000256" key="1">
    <source>
        <dbReference type="SAM" id="Coils"/>
    </source>
</evidence>
<comment type="caution">
    <text evidence="3">The sequence shown here is derived from an EMBL/GenBank/DDBJ whole genome shotgun (WGS) entry which is preliminary data.</text>
</comment>
<reference evidence="3" key="1">
    <citation type="submission" date="2020-10" db="EMBL/GenBank/DDBJ databases">
        <authorList>
            <person name="Gilroy R."/>
        </authorList>
    </citation>
    <scope>NUCLEOTIDE SEQUENCE</scope>
    <source>
        <strain evidence="3">14508</strain>
    </source>
</reference>
<dbReference type="Proteomes" id="UP000886893">
    <property type="component" value="Unassembled WGS sequence"/>
</dbReference>
<dbReference type="AlphaFoldDB" id="A0A9D1G7Z9"/>
<gene>
    <name evidence="3" type="ORF">IAD04_01455</name>
</gene>
<sequence>METRMERNKELHQKVNEANRQYDLYLQDPKHLENKNFLSAVDPNFFATSTTKKPQAKQKKAKPIYWIIGIIAFFLLIAIFLIIFL</sequence>
<keyword evidence="1" id="KW-0175">Coiled coil</keyword>
<protein>
    <submittedName>
        <fullName evidence="3">Uncharacterized protein</fullName>
    </submittedName>
</protein>